<keyword evidence="2" id="KW-1185">Reference proteome</keyword>
<name>A0ABN7X2P2_GIGMA</name>
<accession>A0ABN7X2P2</accession>
<proteinExistence type="predicted"/>
<comment type="caution">
    <text evidence="1">The sequence shown here is derived from an EMBL/GenBank/DDBJ whole genome shotgun (WGS) entry which is preliminary data.</text>
</comment>
<dbReference type="EMBL" id="CAJVQB010084132">
    <property type="protein sequence ID" value="CAG8846577.1"/>
    <property type="molecule type" value="Genomic_DNA"/>
</dbReference>
<protein>
    <submittedName>
        <fullName evidence="1">9470_t:CDS:1</fullName>
    </submittedName>
</protein>
<feature type="non-terminal residue" evidence="1">
    <location>
        <position position="1"/>
    </location>
</feature>
<sequence>FNIAQGSDIELAIEGICRTLVAYLEPEHSKVIKVNNKTRMMPNVGEWNEFTPAKLEKLQKKNIQKPNPQ</sequence>
<evidence type="ECO:0000313" key="2">
    <source>
        <dbReference type="Proteomes" id="UP000789901"/>
    </source>
</evidence>
<organism evidence="1 2">
    <name type="scientific">Gigaspora margarita</name>
    <dbReference type="NCBI Taxonomy" id="4874"/>
    <lineage>
        <taxon>Eukaryota</taxon>
        <taxon>Fungi</taxon>
        <taxon>Fungi incertae sedis</taxon>
        <taxon>Mucoromycota</taxon>
        <taxon>Glomeromycotina</taxon>
        <taxon>Glomeromycetes</taxon>
        <taxon>Diversisporales</taxon>
        <taxon>Gigasporaceae</taxon>
        <taxon>Gigaspora</taxon>
    </lineage>
</organism>
<reference evidence="1 2" key="1">
    <citation type="submission" date="2021-06" db="EMBL/GenBank/DDBJ databases">
        <authorList>
            <person name="Kallberg Y."/>
            <person name="Tangrot J."/>
            <person name="Rosling A."/>
        </authorList>
    </citation>
    <scope>NUCLEOTIDE SEQUENCE [LARGE SCALE GENOMIC DNA]</scope>
    <source>
        <strain evidence="1 2">120-4 pot B 10/14</strain>
    </source>
</reference>
<evidence type="ECO:0000313" key="1">
    <source>
        <dbReference type="EMBL" id="CAG8846577.1"/>
    </source>
</evidence>
<dbReference type="Proteomes" id="UP000789901">
    <property type="component" value="Unassembled WGS sequence"/>
</dbReference>
<gene>
    <name evidence="1" type="ORF">GMARGA_LOCUS38230</name>
</gene>